<dbReference type="EMBL" id="CAJPIZ010001912">
    <property type="protein sequence ID" value="CAG2104256.1"/>
    <property type="molecule type" value="Genomic_DNA"/>
</dbReference>
<protein>
    <submittedName>
        <fullName evidence="2">Uncharacterized protein</fullName>
    </submittedName>
</protein>
<name>A0A7R9PWZ8_9ACAR</name>
<evidence type="ECO:0000313" key="2">
    <source>
        <dbReference type="EMBL" id="CAD7623826.1"/>
    </source>
</evidence>
<organism evidence="2">
    <name type="scientific">Medioppia subpectinata</name>
    <dbReference type="NCBI Taxonomy" id="1979941"/>
    <lineage>
        <taxon>Eukaryota</taxon>
        <taxon>Metazoa</taxon>
        <taxon>Ecdysozoa</taxon>
        <taxon>Arthropoda</taxon>
        <taxon>Chelicerata</taxon>
        <taxon>Arachnida</taxon>
        <taxon>Acari</taxon>
        <taxon>Acariformes</taxon>
        <taxon>Sarcoptiformes</taxon>
        <taxon>Oribatida</taxon>
        <taxon>Brachypylina</taxon>
        <taxon>Oppioidea</taxon>
        <taxon>Oppiidae</taxon>
        <taxon>Medioppia</taxon>
    </lineage>
</organism>
<gene>
    <name evidence="2" type="ORF">OSB1V03_LOCUS4276</name>
</gene>
<keyword evidence="1" id="KW-0175">Coiled coil</keyword>
<feature type="coiled-coil region" evidence="1">
    <location>
        <begin position="154"/>
        <end position="181"/>
    </location>
</feature>
<evidence type="ECO:0000256" key="1">
    <source>
        <dbReference type="SAM" id="Coils"/>
    </source>
</evidence>
<accession>A0A7R9PWZ8</accession>
<sequence length="207" mass="23906">MSDGLDTHLHHSEDYYHRLAHIITNNQLNAHKAHIQTAIPPDLLPYREWFIERVESLADLSAADCHRLIHRRSRDHTKDLIKSDAKVKKMRQILAKMNGIEVNDNSLPFEETDDEECEDTIDKKNELIKVKAEVDQLDQMLAMIDVSIHEMPSVDELIASAKRLNDQLVSYRRDTQALSDEIARDQLTAMAIEADIFKIYKNNPNLI</sequence>
<reference evidence="2" key="1">
    <citation type="submission" date="2020-11" db="EMBL/GenBank/DDBJ databases">
        <authorList>
            <person name="Tran Van P."/>
        </authorList>
    </citation>
    <scope>NUCLEOTIDE SEQUENCE</scope>
</reference>
<evidence type="ECO:0000313" key="3">
    <source>
        <dbReference type="Proteomes" id="UP000759131"/>
    </source>
</evidence>
<dbReference type="EMBL" id="OC856487">
    <property type="protein sequence ID" value="CAD7623826.1"/>
    <property type="molecule type" value="Genomic_DNA"/>
</dbReference>
<keyword evidence="3" id="KW-1185">Reference proteome</keyword>
<dbReference type="AlphaFoldDB" id="A0A7R9PWZ8"/>
<proteinExistence type="predicted"/>
<dbReference type="Proteomes" id="UP000759131">
    <property type="component" value="Unassembled WGS sequence"/>
</dbReference>